<reference evidence="2 3" key="1">
    <citation type="submission" date="2020-02" db="EMBL/GenBank/DDBJ databases">
        <title>Albibacoteraceae fam. nov., the first described family within the subdivision 4 Verrucomicrobia.</title>
        <authorList>
            <person name="Xi F."/>
        </authorList>
    </citation>
    <scope>NUCLEOTIDE SEQUENCE [LARGE SCALE GENOMIC DNA]</scope>
    <source>
        <strain evidence="2 3">CK1056</strain>
    </source>
</reference>
<dbReference type="AlphaFoldDB" id="A0A6B2M2E8"/>
<evidence type="ECO:0000313" key="2">
    <source>
        <dbReference type="EMBL" id="NDV63191.1"/>
    </source>
</evidence>
<dbReference type="RefSeq" id="WP_163966379.1">
    <property type="nucleotide sequence ID" value="NZ_JAAGNX010000003.1"/>
</dbReference>
<protein>
    <submittedName>
        <fullName evidence="2">Uncharacterized protein</fullName>
    </submittedName>
</protein>
<sequence>MKKLITLTLFTTAAFAVSAQFTYHEWTFDDPVGTLLEEAANTGDPGTAAWNAGLTHTTDGAGNYLIGNGDISLGYKSANIGPYAGTLTYEIEIDSWDLDNVETFRNIEIQLRDAENASDVVKVQVNQQGSGNVRFRVSDNAGLTNFVFPDYGTLSSVSQTTYVISIQLNTNTGEWETKVNDGPVQASGVATVGSLNVIRFVVGNNPYGTGDDFFKVSRLSLFSTEAAPAAGWFGYDIEADNWVNTGAWLGWVNITNDPWIYLDDLADYIYLPDGQAADAGAWLYVIN</sequence>
<feature type="chain" id="PRO_5025591543" evidence="1">
    <location>
        <begin position="20"/>
        <end position="287"/>
    </location>
</feature>
<keyword evidence="1" id="KW-0732">Signal</keyword>
<feature type="signal peptide" evidence="1">
    <location>
        <begin position="1"/>
        <end position="19"/>
    </location>
</feature>
<proteinExistence type="predicted"/>
<dbReference type="EMBL" id="JAAGNX010000003">
    <property type="protein sequence ID" value="NDV63191.1"/>
    <property type="molecule type" value="Genomic_DNA"/>
</dbReference>
<evidence type="ECO:0000313" key="3">
    <source>
        <dbReference type="Proteomes" id="UP000478417"/>
    </source>
</evidence>
<dbReference type="Proteomes" id="UP000478417">
    <property type="component" value="Unassembled WGS sequence"/>
</dbReference>
<comment type="caution">
    <text evidence="2">The sequence shown here is derived from an EMBL/GenBank/DDBJ whole genome shotgun (WGS) entry which is preliminary data.</text>
</comment>
<name>A0A6B2M2E8_9BACT</name>
<organism evidence="2 3">
    <name type="scientific">Oceanipulchritudo coccoides</name>
    <dbReference type="NCBI Taxonomy" id="2706888"/>
    <lineage>
        <taxon>Bacteria</taxon>
        <taxon>Pseudomonadati</taxon>
        <taxon>Verrucomicrobiota</taxon>
        <taxon>Opitutia</taxon>
        <taxon>Puniceicoccales</taxon>
        <taxon>Oceanipulchritudinaceae</taxon>
        <taxon>Oceanipulchritudo</taxon>
    </lineage>
</organism>
<evidence type="ECO:0000256" key="1">
    <source>
        <dbReference type="SAM" id="SignalP"/>
    </source>
</evidence>
<gene>
    <name evidence="2" type="ORF">G0Q06_12065</name>
</gene>
<keyword evidence="3" id="KW-1185">Reference proteome</keyword>
<accession>A0A6B2M2E8</accession>